<organism evidence="2 3">
    <name type="scientific">Pseudomonas frederiksbergensis</name>
    <dbReference type="NCBI Taxonomy" id="104087"/>
    <lineage>
        <taxon>Bacteria</taxon>
        <taxon>Pseudomonadati</taxon>
        <taxon>Pseudomonadota</taxon>
        <taxon>Gammaproteobacteria</taxon>
        <taxon>Pseudomonadales</taxon>
        <taxon>Pseudomonadaceae</taxon>
        <taxon>Pseudomonas</taxon>
    </lineage>
</organism>
<sequence length="233" mass="26967">MNRNPSNPRHYPLRHSGNPNLHLHYNDTFEGRPVMGDKGPFVMEYLSRLKRTIDQALAQYSRVLAFRVDLRLPQDIDLPDHAYTNQVVSRFIASFNAKIEHNLDKARECNHYARDCKVRYVWAREVGGGGMPHYHLLILLNRDAHYTVGRLRSERTNNISRMEEAWASALGLSLDQVRGLVHIPENPEYRIDRHVRPDDEDELPALFYRASYLCKAATKSYGAHLRGFDTSRG</sequence>
<protein>
    <submittedName>
        <fullName evidence="2">Transposase</fullName>
    </submittedName>
</protein>
<dbReference type="AlphaFoldDB" id="A0A1J0EU97"/>
<dbReference type="RefSeq" id="WP_071556158.1">
    <property type="nucleotide sequence ID" value="NZ_CP017887.1"/>
</dbReference>
<geneLocation type="plasmid" evidence="2">
    <name>unnamed1</name>
</geneLocation>
<dbReference type="EMBL" id="CP017887">
    <property type="protein sequence ID" value="APC19673.1"/>
    <property type="molecule type" value="Genomic_DNA"/>
</dbReference>
<keyword evidence="2" id="KW-0614">Plasmid</keyword>
<dbReference type="Proteomes" id="UP000182567">
    <property type="component" value="Plasmid unnamed1"/>
</dbReference>
<name>A0A1J0EU97_9PSED</name>
<dbReference type="OrthoDB" id="5701642at2"/>
<reference evidence="3" key="1">
    <citation type="submission" date="2016-10" db="EMBL/GenBank/DDBJ databases">
        <title>Pseudomonas frederiksbergensis ERGS4:02 complete genome.</title>
        <authorList>
            <person name="Kumar R."/>
            <person name="Acharya V."/>
            <person name="Singh D."/>
        </authorList>
    </citation>
    <scope>NUCLEOTIDE SEQUENCE [LARGE SCALE GENOMIC DNA]</scope>
    <source>
        <strain evidence="3">ERGS4:02</strain>
        <plasmid evidence="3">Plasmid unnamed1</plasmid>
    </source>
</reference>
<proteinExistence type="predicted"/>
<accession>A0A1J0EU97</accession>
<gene>
    <name evidence="2" type="ORF">BLL42_28105</name>
</gene>
<feature type="domain" description="YagK/YfjJ C-terminal" evidence="1">
    <location>
        <begin position="57"/>
        <end position="231"/>
    </location>
</feature>
<dbReference type="GeneID" id="46912141"/>
<dbReference type="InterPro" id="IPR057271">
    <property type="entry name" value="YagK_YfjJ_C"/>
</dbReference>
<dbReference type="Pfam" id="PF11726">
    <property type="entry name" value="YagK_YfjJ_C"/>
    <property type="match status" value="1"/>
</dbReference>
<evidence type="ECO:0000313" key="3">
    <source>
        <dbReference type="Proteomes" id="UP000182567"/>
    </source>
</evidence>
<evidence type="ECO:0000259" key="1">
    <source>
        <dbReference type="Pfam" id="PF11726"/>
    </source>
</evidence>
<evidence type="ECO:0000313" key="2">
    <source>
        <dbReference type="EMBL" id="APC19673.1"/>
    </source>
</evidence>